<dbReference type="EMBL" id="WBOF01000002">
    <property type="protein sequence ID" value="MQS16252.1"/>
    <property type="molecule type" value="Genomic_DNA"/>
</dbReference>
<evidence type="ECO:0000256" key="12">
    <source>
        <dbReference type="ARBA" id="ARBA00034000"/>
    </source>
</evidence>
<dbReference type="InterPro" id="IPR050396">
    <property type="entry name" value="Glycosyltr_51/Transpeptidase"/>
</dbReference>
<evidence type="ECO:0000256" key="5">
    <source>
        <dbReference type="ARBA" id="ARBA00022676"/>
    </source>
</evidence>
<comment type="similarity">
    <text evidence="2">In the N-terminal section; belongs to the glycosyltransferase 51 family.</text>
</comment>
<dbReference type="GO" id="GO:0071555">
    <property type="term" value="P:cell wall organization"/>
    <property type="evidence" value="ECO:0007669"/>
    <property type="project" value="UniProtKB-KW"/>
</dbReference>
<evidence type="ECO:0000313" key="17">
    <source>
        <dbReference type="EMBL" id="MQS16252.1"/>
    </source>
</evidence>
<comment type="catalytic activity">
    <reaction evidence="12">
        <text>Preferential cleavage: (Ac)2-L-Lys-D-Ala-|-D-Ala. Also transpeptidation of peptidyl-alanyl moieties that are N-acyl substituents of D-alanine.</text>
        <dbReference type="EC" id="3.4.16.4"/>
    </reaction>
</comment>
<dbReference type="GO" id="GO:0030288">
    <property type="term" value="C:outer membrane-bounded periplasmic space"/>
    <property type="evidence" value="ECO:0007669"/>
    <property type="project" value="TreeGrafter"/>
</dbReference>
<evidence type="ECO:0000256" key="2">
    <source>
        <dbReference type="ARBA" id="ARBA00007739"/>
    </source>
</evidence>
<feature type="region of interest" description="Disordered" evidence="14">
    <location>
        <begin position="436"/>
        <end position="463"/>
    </location>
</feature>
<organism evidence="17 18">
    <name type="scientific">Streptomyces kaniharaensis</name>
    <dbReference type="NCBI Taxonomy" id="212423"/>
    <lineage>
        <taxon>Bacteria</taxon>
        <taxon>Bacillati</taxon>
        <taxon>Actinomycetota</taxon>
        <taxon>Actinomycetes</taxon>
        <taxon>Kitasatosporales</taxon>
        <taxon>Streptomycetaceae</taxon>
        <taxon>Streptomyces</taxon>
    </lineage>
</organism>
<reference evidence="17 18" key="1">
    <citation type="submission" date="2019-09" db="EMBL/GenBank/DDBJ databases">
        <title>Genome Sequences of Streptomyces kaniharaensis ATCC 21070.</title>
        <authorList>
            <person name="Zhu W."/>
            <person name="De Crecy-Lagard V."/>
            <person name="Richards N.G."/>
        </authorList>
    </citation>
    <scope>NUCLEOTIDE SEQUENCE [LARGE SCALE GENOMIC DNA]</scope>
    <source>
        <strain evidence="17 18">SF-557</strain>
    </source>
</reference>
<dbReference type="PANTHER" id="PTHR32282">
    <property type="entry name" value="BINDING PROTEIN TRANSPEPTIDASE, PUTATIVE-RELATED"/>
    <property type="match status" value="1"/>
</dbReference>
<dbReference type="SUPFAM" id="SSF56601">
    <property type="entry name" value="beta-lactamase/transpeptidase-like"/>
    <property type="match status" value="1"/>
</dbReference>
<evidence type="ECO:0000256" key="10">
    <source>
        <dbReference type="ARBA" id="ARBA00023268"/>
    </source>
</evidence>
<evidence type="ECO:0000259" key="16">
    <source>
        <dbReference type="Pfam" id="PF00912"/>
    </source>
</evidence>
<dbReference type="InterPro" id="IPR023346">
    <property type="entry name" value="Lysozyme-like_dom_sf"/>
</dbReference>
<evidence type="ECO:0000313" key="18">
    <source>
        <dbReference type="Proteomes" id="UP000450000"/>
    </source>
</evidence>
<dbReference type="GO" id="GO:0006508">
    <property type="term" value="P:proteolysis"/>
    <property type="evidence" value="ECO:0007669"/>
    <property type="project" value="UniProtKB-KW"/>
</dbReference>
<keyword evidence="4" id="KW-0645">Protease</keyword>
<keyword evidence="7" id="KW-0378">Hydrolase</keyword>
<dbReference type="Proteomes" id="UP000450000">
    <property type="component" value="Unassembled WGS sequence"/>
</dbReference>
<evidence type="ECO:0000259" key="15">
    <source>
        <dbReference type="Pfam" id="PF00905"/>
    </source>
</evidence>
<dbReference type="InterPro" id="IPR001264">
    <property type="entry name" value="Glyco_trans_51"/>
</dbReference>
<dbReference type="OrthoDB" id="8865355at2"/>
<keyword evidence="9" id="KW-0573">Peptidoglycan synthesis</keyword>
<dbReference type="InterPro" id="IPR012338">
    <property type="entry name" value="Beta-lactam/transpept-like"/>
</dbReference>
<evidence type="ECO:0000256" key="7">
    <source>
        <dbReference type="ARBA" id="ARBA00022801"/>
    </source>
</evidence>
<dbReference type="FunFam" id="1.10.3810.10:FF:000001">
    <property type="entry name" value="Penicillin-binding protein 1A"/>
    <property type="match status" value="1"/>
</dbReference>
<keyword evidence="11" id="KW-0961">Cell wall biogenesis/degradation</keyword>
<evidence type="ECO:0000256" key="4">
    <source>
        <dbReference type="ARBA" id="ARBA00022670"/>
    </source>
</evidence>
<keyword evidence="3" id="KW-0121">Carboxypeptidase</keyword>
<keyword evidence="10" id="KW-0511">Multifunctional enzyme</keyword>
<sequence>MEGRALPANSRHQAKRSPSQGRRAGLRLRRLARALVRPERRKPRRPKGYPRPDRTGLRRWLPSWRHLLRITLLGLACLVGLACYAYHETKIPTDLKAFATQQNNVYFWADGPEMARTGDINREDIPLSQIPQGVQWAALAAENETFYSDQGVNLQGMLRAVYNMASGGGTQGGSTITQQYVKNAYLNQRQTIGRKLTEIFMSVKLDRKLSKQQILEGYLNTSWFGRGGFGIERAAQAYYGEDVSQLNPSQGAFLAALLKGAGLYDPAISPANHQRAVDRWNWILDRMVKIGKLSPAERATYTTFPEPQAPPKQVGLSGQTGYLVGMARQYVTSRTGITDAQFDLGGYQIYTTFEKPAENALTAAVQAASGRLKADDQLRVGAASVATDGRVLAVYGGPDYLKQGYDNANSAIVQAGSAFTPFVYAAGLGQGVQRQVDGGRTPVSPSTTYNGDDQAPMQTAEGPYWDRNGKIVKGLNDGGKSFGTITLQEAVAQSANSPMEQLGLDVGLDRVRQTATSLGLLPDSMGPQVPAFSLGNSTPSAVRMADAYGTFAAGGMHTDPYSVLRITRNGSGVGLDRPTATRVLSPQVAQHVDAALTEAVQHGTGQGARLPDRPVAGKTGTTQNNTAGWFVGYSGKVSTAVAVFRLDARSVQTLPLDGQGDPAKSAAATAFPEDVWSSYEKDLPAG</sequence>
<dbReference type="GO" id="GO:0008360">
    <property type="term" value="P:regulation of cell shape"/>
    <property type="evidence" value="ECO:0007669"/>
    <property type="project" value="UniProtKB-KW"/>
</dbReference>
<dbReference type="InterPro" id="IPR001460">
    <property type="entry name" value="PCN-bd_Tpept"/>
</dbReference>
<keyword evidence="6" id="KW-0808">Transferase</keyword>
<accession>A0A6N7KX69</accession>
<dbReference type="SUPFAM" id="SSF53955">
    <property type="entry name" value="Lysozyme-like"/>
    <property type="match status" value="1"/>
</dbReference>
<comment type="similarity">
    <text evidence="1">In the C-terminal section; belongs to the transpeptidase family.</text>
</comment>
<feature type="domain" description="Glycosyl transferase family 51" evidence="16">
    <location>
        <begin position="114"/>
        <end position="287"/>
    </location>
</feature>
<evidence type="ECO:0000256" key="14">
    <source>
        <dbReference type="SAM" id="MobiDB-lite"/>
    </source>
</evidence>
<keyword evidence="5" id="KW-0328">Glycosyltransferase</keyword>
<gene>
    <name evidence="17" type="ORF">F7Q99_29540</name>
</gene>
<dbReference type="Gene3D" id="1.10.3810.10">
    <property type="entry name" value="Biosynthetic peptidoglycan transglycosylase-like"/>
    <property type="match status" value="1"/>
</dbReference>
<evidence type="ECO:0000256" key="1">
    <source>
        <dbReference type="ARBA" id="ARBA00007090"/>
    </source>
</evidence>
<dbReference type="AlphaFoldDB" id="A0A6N7KX69"/>
<dbReference type="Pfam" id="PF00905">
    <property type="entry name" value="Transpeptidase"/>
    <property type="match status" value="1"/>
</dbReference>
<keyword evidence="8" id="KW-0133">Cell shape</keyword>
<comment type="caution">
    <text evidence="17">The sequence shown here is derived from an EMBL/GenBank/DDBJ whole genome shotgun (WGS) entry which is preliminary data.</text>
</comment>
<dbReference type="Gene3D" id="3.40.710.10">
    <property type="entry name" value="DD-peptidase/beta-lactamase superfamily"/>
    <property type="match status" value="1"/>
</dbReference>
<dbReference type="Pfam" id="PF00912">
    <property type="entry name" value="Transgly"/>
    <property type="match status" value="1"/>
</dbReference>
<dbReference type="GO" id="GO:0008658">
    <property type="term" value="F:penicillin binding"/>
    <property type="evidence" value="ECO:0007669"/>
    <property type="project" value="InterPro"/>
</dbReference>
<keyword evidence="18" id="KW-1185">Reference proteome</keyword>
<dbReference type="GO" id="GO:0009002">
    <property type="term" value="F:serine-type D-Ala-D-Ala carboxypeptidase activity"/>
    <property type="evidence" value="ECO:0007669"/>
    <property type="project" value="UniProtKB-EC"/>
</dbReference>
<proteinExistence type="inferred from homology"/>
<evidence type="ECO:0000256" key="13">
    <source>
        <dbReference type="ARBA" id="ARBA00049902"/>
    </source>
</evidence>
<feature type="region of interest" description="Disordered" evidence="14">
    <location>
        <begin position="1"/>
        <end position="25"/>
    </location>
</feature>
<dbReference type="GO" id="GO:0008955">
    <property type="term" value="F:peptidoglycan glycosyltransferase activity"/>
    <property type="evidence" value="ECO:0007669"/>
    <property type="project" value="UniProtKB-EC"/>
</dbReference>
<dbReference type="InterPro" id="IPR036950">
    <property type="entry name" value="PBP_transglycosylase"/>
</dbReference>
<evidence type="ECO:0000256" key="3">
    <source>
        <dbReference type="ARBA" id="ARBA00022645"/>
    </source>
</evidence>
<name>A0A6N7KX69_9ACTN</name>
<dbReference type="PANTHER" id="PTHR32282:SF34">
    <property type="entry name" value="PENICILLIN-BINDING PROTEIN 1A"/>
    <property type="match status" value="1"/>
</dbReference>
<feature type="domain" description="Penicillin-binding protein transpeptidase" evidence="15">
    <location>
        <begin position="386"/>
        <end position="640"/>
    </location>
</feature>
<protein>
    <submittedName>
        <fullName evidence="17">Penicillin-binding protein</fullName>
    </submittedName>
</protein>
<evidence type="ECO:0000256" key="8">
    <source>
        <dbReference type="ARBA" id="ARBA00022960"/>
    </source>
</evidence>
<evidence type="ECO:0000256" key="6">
    <source>
        <dbReference type="ARBA" id="ARBA00022679"/>
    </source>
</evidence>
<evidence type="ECO:0000256" key="9">
    <source>
        <dbReference type="ARBA" id="ARBA00022984"/>
    </source>
</evidence>
<dbReference type="GO" id="GO:0009252">
    <property type="term" value="P:peptidoglycan biosynthetic process"/>
    <property type="evidence" value="ECO:0007669"/>
    <property type="project" value="UniProtKB-KW"/>
</dbReference>
<evidence type="ECO:0000256" key="11">
    <source>
        <dbReference type="ARBA" id="ARBA00023316"/>
    </source>
</evidence>
<feature type="region of interest" description="Disordered" evidence="14">
    <location>
        <begin position="601"/>
        <end position="622"/>
    </location>
</feature>
<comment type="catalytic activity">
    <reaction evidence="13">
        <text>[GlcNAc-(1-&gt;4)-Mur2Ac(oyl-L-Ala-gamma-D-Glu-L-Lys-D-Ala-D-Ala)](n)-di-trans,octa-cis-undecaprenyl diphosphate + beta-D-GlcNAc-(1-&gt;4)-Mur2Ac(oyl-L-Ala-gamma-D-Glu-L-Lys-D-Ala-D-Ala)-di-trans,octa-cis-undecaprenyl diphosphate = [GlcNAc-(1-&gt;4)-Mur2Ac(oyl-L-Ala-gamma-D-Glu-L-Lys-D-Ala-D-Ala)](n+1)-di-trans,octa-cis-undecaprenyl diphosphate + di-trans,octa-cis-undecaprenyl diphosphate + H(+)</text>
        <dbReference type="Rhea" id="RHEA:23708"/>
        <dbReference type="Rhea" id="RHEA-COMP:9602"/>
        <dbReference type="Rhea" id="RHEA-COMP:9603"/>
        <dbReference type="ChEBI" id="CHEBI:15378"/>
        <dbReference type="ChEBI" id="CHEBI:58405"/>
        <dbReference type="ChEBI" id="CHEBI:60033"/>
        <dbReference type="ChEBI" id="CHEBI:78435"/>
        <dbReference type="EC" id="2.4.99.28"/>
    </reaction>
</comment>